<dbReference type="EMBL" id="JAIRBA010000055">
    <property type="protein sequence ID" value="MCG2420481.1"/>
    <property type="molecule type" value="Genomic_DNA"/>
</dbReference>
<comment type="caution">
    <text evidence="3">The sequence shown here is derived from an EMBL/GenBank/DDBJ whole genome shotgun (WGS) entry which is preliminary data.</text>
</comment>
<feature type="transmembrane region" description="Helical" evidence="1">
    <location>
        <begin position="193"/>
        <end position="213"/>
    </location>
</feature>
<dbReference type="RefSeq" id="WP_237604254.1">
    <property type="nucleotide sequence ID" value="NZ_JAIRBA010000055.1"/>
</dbReference>
<keyword evidence="1" id="KW-1133">Transmembrane helix</keyword>
<feature type="transmembrane region" description="Helical" evidence="1">
    <location>
        <begin position="7"/>
        <end position="28"/>
    </location>
</feature>
<keyword evidence="3" id="KW-0378">Hydrolase</keyword>
<feature type="transmembrane region" description="Helical" evidence="1">
    <location>
        <begin position="82"/>
        <end position="100"/>
    </location>
</feature>
<dbReference type="GO" id="GO:0004175">
    <property type="term" value="F:endopeptidase activity"/>
    <property type="evidence" value="ECO:0007669"/>
    <property type="project" value="UniProtKB-ARBA"/>
</dbReference>
<dbReference type="GO" id="GO:0008237">
    <property type="term" value="F:metallopeptidase activity"/>
    <property type="evidence" value="ECO:0007669"/>
    <property type="project" value="UniProtKB-KW"/>
</dbReference>
<reference evidence="3" key="1">
    <citation type="submission" date="2021-09" db="EMBL/GenBank/DDBJ databases">
        <title>Genome of Aequorivita sp. strain F47161.</title>
        <authorList>
            <person name="Wang Y."/>
        </authorList>
    </citation>
    <scope>NUCLEOTIDE SEQUENCE</scope>
    <source>
        <strain evidence="3">F47161</strain>
    </source>
</reference>
<feature type="transmembrane region" description="Helical" evidence="1">
    <location>
        <begin position="106"/>
        <end position="126"/>
    </location>
</feature>
<keyword evidence="1" id="KW-0472">Membrane</keyword>
<dbReference type="Proteomes" id="UP001139461">
    <property type="component" value="Unassembled WGS sequence"/>
</dbReference>
<keyword evidence="3" id="KW-0482">Metalloprotease</keyword>
<feature type="transmembrane region" description="Helical" evidence="1">
    <location>
        <begin position="167"/>
        <end position="186"/>
    </location>
</feature>
<accession>A0A9X1QZ07</accession>
<organism evidence="3 4">
    <name type="scientific">Aequorivita vitellina</name>
    <dbReference type="NCBI Taxonomy" id="2874475"/>
    <lineage>
        <taxon>Bacteria</taxon>
        <taxon>Pseudomonadati</taxon>
        <taxon>Bacteroidota</taxon>
        <taxon>Flavobacteriia</taxon>
        <taxon>Flavobacteriales</taxon>
        <taxon>Flavobacteriaceae</taxon>
        <taxon>Aequorivita</taxon>
    </lineage>
</organism>
<dbReference type="GO" id="GO:0080120">
    <property type="term" value="P:CAAX-box protein maturation"/>
    <property type="evidence" value="ECO:0007669"/>
    <property type="project" value="UniProtKB-ARBA"/>
</dbReference>
<feature type="transmembrane region" description="Helical" evidence="1">
    <location>
        <begin position="138"/>
        <end position="155"/>
    </location>
</feature>
<evidence type="ECO:0000256" key="1">
    <source>
        <dbReference type="SAM" id="Phobius"/>
    </source>
</evidence>
<proteinExistence type="predicted"/>
<name>A0A9X1QZ07_9FLAO</name>
<feature type="transmembrane region" description="Helical" evidence="1">
    <location>
        <begin position="219"/>
        <end position="239"/>
    </location>
</feature>
<feature type="domain" description="CAAX prenyl protease 2/Lysostaphin resistance protein A-like" evidence="2">
    <location>
        <begin position="110"/>
        <end position="204"/>
    </location>
</feature>
<sequence>MKNTLRVVLLVFISFGIYFLLDTLYFKALRTLLYEWSNQIGISHIATYAISGIPLFLGTLFISRKTSVFKSLDLDKSAIRGFVFALICTLPMFIGFAFVFNFESDISINTILISVVAAGFFEELFFRGFLFGQLFKNTKLGFIPAVFFGAVYFGLLHLYQSTDLGELTGIFLVTFLGGILFAWVYVEWNYNIWLPIFLHLLMNLTWELFAVSHNALGGVYANVFRLLTIAFIIILTIVYKKQNGLKLEVNRRTVWMKGGIG</sequence>
<dbReference type="AlphaFoldDB" id="A0A9X1QZ07"/>
<evidence type="ECO:0000313" key="3">
    <source>
        <dbReference type="EMBL" id="MCG2420481.1"/>
    </source>
</evidence>
<evidence type="ECO:0000313" key="4">
    <source>
        <dbReference type="Proteomes" id="UP001139461"/>
    </source>
</evidence>
<keyword evidence="1" id="KW-0812">Transmembrane</keyword>
<dbReference type="InterPro" id="IPR003675">
    <property type="entry name" value="Rce1/LyrA-like_dom"/>
</dbReference>
<keyword evidence="4" id="KW-1185">Reference proteome</keyword>
<dbReference type="Pfam" id="PF02517">
    <property type="entry name" value="Rce1-like"/>
    <property type="match status" value="1"/>
</dbReference>
<keyword evidence="3" id="KW-0645">Protease</keyword>
<evidence type="ECO:0000259" key="2">
    <source>
        <dbReference type="Pfam" id="PF02517"/>
    </source>
</evidence>
<feature type="transmembrane region" description="Helical" evidence="1">
    <location>
        <begin position="40"/>
        <end position="62"/>
    </location>
</feature>
<protein>
    <submittedName>
        <fullName evidence="3">CPBP family intramembrane metalloprotease</fullName>
    </submittedName>
</protein>
<gene>
    <name evidence="3" type="ORF">K8089_15775</name>
</gene>